<comment type="caution">
    <text evidence="2">The sequence shown here is derived from an EMBL/GenBank/DDBJ whole genome shotgun (WGS) entry which is preliminary data.</text>
</comment>
<feature type="region of interest" description="Disordered" evidence="1">
    <location>
        <begin position="144"/>
        <end position="241"/>
    </location>
</feature>
<feature type="region of interest" description="Disordered" evidence="1">
    <location>
        <begin position="1349"/>
        <end position="1405"/>
    </location>
</feature>
<evidence type="ECO:0000313" key="2">
    <source>
        <dbReference type="EMBL" id="KAF5333934.1"/>
    </source>
</evidence>
<protein>
    <submittedName>
        <fullName evidence="2">Uncharacterized protein</fullName>
    </submittedName>
</protein>
<feature type="compositionally biased region" description="Low complexity" evidence="1">
    <location>
        <begin position="284"/>
        <end position="304"/>
    </location>
</feature>
<dbReference type="Proteomes" id="UP000559256">
    <property type="component" value="Unassembled WGS sequence"/>
</dbReference>
<feature type="region of interest" description="Disordered" evidence="1">
    <location>
        <begin position="1143"/>
        <end position="1189"/>
    </location>
</feature>
<feature type="region of interest" description="Disordered" evidence="1">
    <location>
        <begin position="1"/>
        <end position="92"/>
    </location>
</feature>
<organism evidence="2 3">
    <name type="scientific">Tetrapyrgos nigripes</name>
    <dbReference type="NCBI Taxonomy" id="182062"/>
    <lineage>
        <taxon>Eukaryota</taxon>
        <taxon>Fungi</taxon>
        <taxon>Dikarya</taxon>
        <taxon>Basidiomycota</taxon>
        <taxon>Agaricomycotina</taxon>
        <taxon>Agaricomycetes</taxon>
        <taxon>Agaricomycetidae</taxon>
        <taxon>Agaricales</taxon>
        <taxon>Marasmiineae</taxon>
        <taxon>Marasmiaceae</taxon>
        <taxon>Tetrapyrgos</taxon>
    </lineage>
</organism>
<keyword evidence="3" id="KW-1185">Reference proteome</keyword>
<feature type="region of interest" description="Disordered" evidence="1">
    <location>
        <begin position="1207"/>
        <end position="1264"/>
    </location>
</feature>
<feature type="region of interest" description="Disordered" evidence="1">
    <location>
        <begin position="1452"/>
        <end position="1518"/>
    </location>
</feature>
<evidence type="ECO:0000256" key="1">
    <source>
        <dbReference type="SAM" id="MobiDB-lite"/>
    </source>
</evidence>
<gene>
    <name evidence="2" type="ORF">D9758_018161</name>
</gene>
<feature type="region of interest" description="Disordered" evidence="1">
    <location>
        <begin position="397"/>
        <end position="427"/>
    </location>
</feature>
<reference evidence="2 3" key="1">
    <citation type="journal article" date="2020" name="ISME J.">
        <title>Uncovering the hidden diversity of litter-decomposition mechanisms in mushroom-forming fungi.</title>
        <authorList>
            <person name="Floudas D."/>
            <person name="Bentzer J."/>
            <person name="Ahren D."/>
            <person name="Johansson T."/>
            <person name="Persson P."/>
            <person name="Tunlid A."/>
        </authorList>
    </citation>
    <scope>NUCLEOTIDE SEQUENCE [LARGE SCALE GENOMIC DNA]</scope>
    <source>
        <strain evidence="2 3">CBS 291.85</strain>
    </source>
</reference>
<name>A0A8H5C2M4_9AGAR</name>
<feature type="compositionally biased region" description="Basic and acidic residues" evidence="1">
    <location>
        <begin position="1"/>
        <end position="15"/>
    </location>
</feature>
<evidence type="ECO:0000313" key="3">
    <source>
        <dbReference type="Proteomes" id="UP000559256"/>
    </source>
</evidence>
<sequence>MGEKDSRRVSGEGRRRTPLSEIFPDIHSDASSRRSSGVSSINPHAPMLTLEEATSDGHERDTDSAVSTPARRRPRPMSEQMLGRSRPQPVYDEDGEGVISILSAATNDLAQLINHLDLEATPGTTPGTPNISPWRQQMLAGAVPRVPDNNESPTKRTLRKDISSITSLRPYAQSRSPTKQPLSKDLLGQQIAPWPTLNSMFPRDSPKASSPVASSSAPKTRPKHKRTLSPPAPMLENSPPMIRPLRPAKSRSGIVAMKSLGPPPSESLPPIELKHDGGTVRAPSTLTFGSRTSSRGGDSSISSIDDIKNRPPVPVLPSAFGHARNRSSLLSSQYSSDDDNTTSRPLVPGARKMLGMKGTMGGSDVSAYAVDELDASDPDSDIPDELQNILARRHEDDTLSYRPPSPHSASPEDVPQDVSEMDSFGDPQPLDIPMFHLTDVNENQIDMDDIHSDEEGDTKKSFDFTGELKKLNESGASDRRSFMEQLESAFRTPAKLDLRYDFGGSDSGMLSVEVPPLPPLPSLPAQAETSSSTIQTDVSTTSHEAASGFSSQTSDMESDPVSRLLDVKEPTLLPGSDSLGSNAETDDLMMVDSAEPSVENALPASRPSDGQLNKAFKFGGMTKASCSPAEKVANKGSKLTLSDIIPPPSHVRSVSNASSASVGDSVIKSIIAEAAELPIARPRPRINSDSSAHAANTSVGRAGMQIQYRHSRQSSDFSFTGFDSFDEVRRGFEFHDYRPGFYPPPTSNNRRNNVHNRHESTFSIASISSYGHVLNPGIPDPFDYGLPSLRERPSSEDMTSSFSMNQSVDDTFSFIHRAPRRRVESDASDFYFNAPSQSFRRGHGRNESNMSIVSGPPVSLYNRSFAAAHRRNDSNSSVSSIAHSYALHGANGGRAAWARHRQEASVDSVSSDFSAMRLGRPGIGDKMFETAGAPLTSISASPTDSAIDLESRLLDSRLEQTENPSSFDSIMDTYQRSSIEAEDSLFDKTGDRASISSDSVFGYDFSRFPEGHLLPPPNFRPMSSFSMTSDHSLAKEDDTMISMIGGGHVRRRSVNSAIEASPCVRFGNKRKQPPSEAAHMLKENQEPGHAVKARIIEKASIASTSSSKFGDERMIKARKGLLERQSLEESVLMAEGEDLSMSFSSAPVFSRPGPASRSRSSTCTSMSSGADTPPLSASDGSASMSDGSQSSIDVAQLNSLLVNATHPVSTTGRNRLRARARGQGHRRRISQARMSRSSVYETIEEEFSSDSSSPGPQSKKSSPTAMQSVFVVDADTASIHSTESFWDDERGIVALRKYYDLRNEAEHTVSESKRVWVDTPFSVYALQTFNPPRQPSAMQALLQDSVQNYHPLPSELGPRRRRTQSRPSPYPQGRTIKVSLTSDSPRPIIGSTSRAAGKASHGSPLQEITVNPNLMTANHMPKYEANKPFATLEDDLAEQFPAKTRENAFGLASQPRPRVGSSARRTALGWAKRSTGKVSSELKENVGVGVSMTPGESLRLNRPRPRGRPTPARPSARV</sequence>
<dbReference type="OrthoDB" id="2563277at2759"/>
<feature type="region of interest" description="Disordered" evidence="1">
    <location>
        <begin position="513"/>
        <end position="561"/>
    </location>
</feature>
<dbReference type="EMBL" id="JAACJM010000278">
    <property type="protein sequence ID" value="KAF5333934.1"/>
    <property type="molecule type" value="Genomic_DNA"/>
</dbReference>
<feature type="compositionally biased region" description="Polar residues" evidence="1">
    <location>
        <begin position="527"/>
        <end position="555"/>
    </location>
</feature>
<accession>A0A8H5C2M4</accession>
<feature type="compositionally biased region" description="Low complexity" evidence="1">
    <location>
        <begin position="1176"/>
        <end position="1189"/>
    </location>
</feature>
<feature type="compositionally biased region" description="Low complexity" evidence="1">
    <location>
        <begin position="1509"/>
        <end position="1518"/>
    </location>
</feature>
<feature type="compositionally biased region" description="Low complexity" evidence="1">
    <location>
        <begin position="1249"/>
        <end position="1263"/>
    </location>
</feature>
<feature type="compositionally biased region" description="Polar residues" evidence="1">
    <location>
        <begin position="1378"/>
        <end position="1394"/>
    </location>
</feature>
<proteinExistence type="predicted"/>
<feature type="compositionally biased region" description="Low complexity" evidence="1">
    <location>
        <begin position="1150"/>
        <end position="1168"/>
    </location>
</feature>
<feature type="compositionally biased region" description="Polar residues" evidence="1">
    <location>
        <begin position="163"/>
        <end position="181"/>
    </location>
</feature>
<feature type="compositionally biased region" description="Low complexity" evidence="1">
    <location>
        <begin position="207"/>
        <end position="219"/>
    </location>
</feature>
<feature type="compositionally biased region" description="Basic residues" evidence="1">
    <location>
        <begin position="1214"/>
        <end position="1230"/>
    </location>
</feature>
<feature type="region of interest" description="Disordered" evidence="1">
    <location>
        <begin position="256"/>
        <end position="358"/>
    </location>
</feature>